<evidence type="ECO:0000256" key="7">
    <source>
        <dbReference type="ARBA" id="ARBA00022927"/>
    </source>
</evidence>
<evidence type="ECO:0000256" key="5">
    <source>
        <dbReference type="ARBA" id="ARBA00022448"/>
    </source>
</evidence>
<sequence>MFFIAGCANQSSAGGSFGSDTNHWSGRLGLTLESEPPQSFSASFALSGNPQAGELTLTSPIGSTLAVMQWQPGRAVLRQGEQTARHYESIDALAQYATGTPLPVGALFGWLRGETQSVPGWQADLSQLATGRLNARRLMPLPAAELRVVLDR</sequence>
<keyword evidence="14" id="KW-1185">Reference proteome</keyword>
<evidence type="ECO:0000256" key="8">
    <source>
        <dbReference type="ARBA" id="ARBA00023136"/>
    </source>
</evidence>
<name>A0A975CKA1_9BURK</name>
<dbReference type="AlphaFoldDB" id="A0A975CKA1"/>
<comment type="subunit">
    <text evidence="3">Monomer.</text>
</comment>
<dbReference type="EMBL" id="CP071796">
    <property type="protein sequence ID" value="QTD46631.1"/>
    <property type="molecule type" value="Genomic_DNA"/>
</dbReference>
<evidence type="ECO:0000256" key="3">
    <source>
        <dbReference type="ARBA" id="ARBA00011245"/>
    </source>
</evidence>
<evidence type="ECO:0000256" key="12">
    <source>
        <dbReference type="ARBA" id="ARBA00023288"/>
    </source>
</evidence>
<keyword evidence="12" id="KW-0449">Lipoprotein</keyword>
<keyword evidence="8" id="KW-0472">Membrane</keyword>
<evidence type="ECO:0000313" key="14">
    <source>
        <dbReference type="Proteomes" id="UP000663903"/>
    </source>
</evidence>
<dbReference type="Gene3D" id="2.50.20.10">
    <property type="entry name" value="Lipoprotein localisation LolA/LolB/LppX"/>
    <property type="match status" value="1"/>
</dbReference>
<evidence type="ECO:0000256" key="2">
    <source>
        <dbReference type="ARBA" id="ARBA00009696"/>
    </source>
</evidence>
<dbReference type="Proteomes" id="UP000663903">
    <property type="component" value="Chromosome"/>
</dbReference>
<dbReference type="RefSeq" id="WP_208010530.1">
    <property type="nucleotide sequence ID" value="NZ_CP071796.1"/>
</dbReference>
<reference evidence="13" key="1">
    <citation type="submission" date="2021-03" db="EMBL/GenBank/DDBJ databases">
        <title>Ottowia sp. 27C isolated from the cloaca of a Giant Asian pond turtle (Heosemys grandis).</title>
        <authorList>
            <person name="Spergser J."/>
            <person name="Busse H.-J."/>
        </authorList>
    </citation>
    <scope>NUCLEOTIDE SEQUENCE</scope>
    <source>
        <strain evidence="13">27C</strain>
    </source>
</reference>
<dbReference type="GO" id="GO:0009279">
    <property type="term" value="C:cell outer membrane"/>
    <property type="evidence" value="ECO:0007669"/>
    <property type="project" value="UniProtKB-SubCell"/>
</dbReference>
<comment type="similarity">
    <text evidence="2">Belongs to the LolB family.</text>
</comment>
<evidence type="ECO:0000256" key="1">
    <source>
        <dbReference type="ARBA" id="ARBA00004459"/>
    </source>
</evidence>
<dbReference type="GO" id="GO:0015031">
    <property type="term" value="P:protein transport"/>
    <property type="evidence" value="ECO:0007669"/>
    <property type="project" value="UniProtKB-KW"/>
</dbReference>
<evidence type="ECO:0000256" key="9">
    <source>
        <dbReference type="ARBA" id="ARBA00023139"/>
    </source>
</evidence>
<dbReference type="KEGG" id="otd:J1M35_07075"/>
<gene>
    <name evidence="13" type="ORF">J1M35_07075</name>
</gene>
<accession>A0A975CKA1</accession>
<evidence type="ECO:0000256" key="11">
    <source>
        <dbReference type="ARBA" id="ARBA00023237"/>
    </source>
</evidence>
<evidence type="ECO:0000256" key="4">
    <source>
        <dbReference type="ARBA" id="ARBA00016202"/>
    </source>
</evidence>
<proteinExistence type="inferred from homology"/>
<dbReference type="InterPro" id="IPR029046">
    <property type="entry name" value="LolA/LolB/LppX"/>
</dbReference>
<evidence type="ECO:0000313" key="13">
    <source>
        <dbReference type="EMBL" id="QTD46631.1"/>
    </source>
</evidence>
<dbReference type="SUPFAM" id="SSF89392">
    <property type="entry name" value="Prokaryotic lipoproteins and lipoprotein localization factors"/>
    <property type="match status" value="1"/>
</dbReference>
<keyword evidence="9" id="KW-0564">Palmitate</keyword>
<protein>
    <recommendedName>
        <fullName evidence="4">Outer-membrane lipoprotein LolB</fullName>
    </recommendedName>
</protein>
<keyword evidence="10" id="KW-0143">Chaperone</keyword>
<keyword evidence="6" id="KW-0732">Signal</keyword>
<organism evidence="13 14">
    <name type="scientific">Ottowia testudinis</name>
    <dbReference type="NCBI Taxonomy" id="2816950"/>
    <lineage>
        <taxon>Bacteria</taxon>
        <taxon>Pseudomonadati</taxon>
        <taxon>Pseudomonadota</taxon>
        <taxon>Betaproteobacteria</taxon>
        <taxon>Burkholderiales</taxon>
        <taxon>Comamonadaceae</taxon>
        <taxon>Ottowia</taxon>
    </lineage>
</organism>
<dbReference type="InterPro" id="IPR004565">
    <property type="entry name" value="OM_lipoprot_LolB"/>
</dbReference>
<keyword evidence="11" id="KW-0998">Cell outer membrane</keyword>
<evidence type="ECO:0000256" key="6">
    <source>
        <dbReference type="ARBA" id="ARBA00022729"/>
    </source>
</evidence>
<dbReference type="Pfam" id="PF03550">
    <property type="entry name" value="LolB"/>
    <property type="match status" value="1"/>
</dbReference>
<keyword evidence="5" id="KW-0813">Transport</keyword>
<comment type="subcellular location">
    <subcellularLocation>
        <location evidence="1">Cell outer membrane</location>
        <topology evidence="1">Lipid-anchor</topology>
    </subcellularLocation>
</comment>
<keyword evidence="7" id="KW-0653">Protein transport</keyword>
<evidence type="ECO:0000256" key="10">
    <source>
        <dbReference type="ARBA" id="ARBA00023186"/>
    </source>
</evidence>